<keyword evidence="12" id="KW-1185">Reference proteome</keyword>
<evidence type="ECO:0000259" key="10">
    <source>
        <dbReference type="PROSITE" id="PS50263"/>
    </source>
</evidence>
<comment type="function">
    <text evidence="9">Catalyzes the phospholipid dependent N-acylation of the N-terminal cysteine of apolipoprotein, the last step in lipoprotein maturation.</text>
</comment>
<dbReference type="AlphaFoldDB" id="A0A518KF16"/>
<dbReference type="Pfam" id="PF00795">
    <property type="entry name" value="CN_hydrolase"/>
    <property type="match status" value="1"/>
</dbReference>
<name>A0A518KF16_9BACT</name>
<protein>
    <recommendedName>
        <fullName evidence="9">Apolipoprotein N-acyltransferase</fullName>
        <shortName evidence="9">ALP N-acyltransferase</shortName>
        <ecNumber evidence="9">2.3.1.269</ecNumber>
    </recommendedName>
</protein>
<evidence type="ECO:0000256" key="4">
    <source>
        <dbReference type="ARBA" id="ARBA00022679"/>
    </source>
</evidence>
<reference evidence="11 12" key="1">
    <citation type="submission" date="2019-02" db="EMBL/GenBank/DDBJ databases">
        <title>Deep-cultivation of Planctomycetes and their phenomic and genomic characterization uncovers novel biology.</title>
        <authorList>
            <person name="Wiegand S."/>
            <person name="Jogler M."/>
            <person name="Boedeker C."/>
            <person name="Pinto D."/>
            <person name="Vollmers J."/>
            <person name="Rivas-Marin E."/>
            <person name="Kohn T."/>
            <person name="Peeters S.H."/>
            <person name="Heuer A."/>
            <person name="Rast P."/>
            <person name="Oberbeckmann S."/>
            <person name="Bunk B."/>
            <person name="Jeske O."/>
            <person name="Meyerdierks A."/>
            <person name="Storesund J.E."/>
            <person name="Kallscheuer N."/>
            <person name="Luecker S."/>
            <person name="Lage O.M."/>
            <person name="Pohl T."/>
            <person name="Merkel B.J."/>
            <person name="Hornburger P."/>
            <person name="Mueller R.-W."/>
            <person name="Bruemmer F."/>
            <person name="Labrenz M."/>
            <person name="Spormann A.M."/>
            <person name="Op den Camp H."/>
            <person name="Overmann J."/>
            <person name="Amann R."/>
            <person name="Jetten M.S.M."/>
            <person name="Mascher T."/>
            <person name="Medema M.H."/>
            <person name="Devos D.P."/>
            <person name="Kaster A.-K."/>
            <person name="Ovreas L."/>
            <person name="Rohde M."/>
            <person name="Galperin M.Y."/>
            <person name="Jogler C."/>
        </authorList>
    </citation>
    <scope>NUCLEOTIDE SEQUENCE [LARGE SCALE GENOMIC DNA]</scope>
    <source>
        <strain evidence="11 12">Spa11</strain>
    </source>
</reference>
<dbReference type="CDD" id="cd07571">
    <property type="entry name" value="ALP_N-acyl_transferase"/>
    <property type="match status" value="1"/>
</dbReference>
<comment type="subcellular location">
    <subcellularLocation>
        <location evidence="1 9">Cell membrane</location>
        <topology evidence="1 9">Multi-pass membrane protein</topology>
    </subcellularLocation>
</comment>
<evidence type="ECO:0000313" key="11">
    <source>
        <dbReference type="EMBL" id="QDV76385.1"/>
    </source>
</evidence>
<dbReference type="EC" id="2.3.1.269" evidence="9"/>
<dbReference type="EMBL" id="CP036349">
    <property type="protein sequence ID" value="QDV76385.1"/>
    <property type="molecule type" value="Genomic_DNA"/>
</dbReference>
<keyword evidence="4 9" id="KW-0808">Transferase</keyword>
<dbReference type="GO" id="GO:0016410">
    <property type="term" value="F:N-acyltransferase activity"/>
    <property type="evidence" value="ECO:0007669"/>
    <property type="project" value="UniProtKB-UniRule"/>
</dbReference>
<evidence type="ECO:0000256" key="1">
    <source>
        <dbReference type="ARBA" id="ARBA00004651"/>
    </source>
</evidence>
<evidence type="ECO:0000256" key="5">
    <source>
        <dbReference type="ARBA" id="ARBA00022692"/>
    </source>
</evidence>
<dbReference type="Gene3D" id="3.60.110.10">
    <property type="entry name" value="Carbon-nitrogen hydrolase"/>
    <property type="match status" value="1"/>
</dbReference>
<sequence>MVEFGPPRVLLVGVIGAVLLWLAQPPAALWPLAWIAPGVWLWLAESPAEWRRREYLKMWLAGSLYWLLAVHWVRLPHPLTPLGWAPLALYLGLYPVALVALVRTARRRWRWPLWLAAPVVWTGLELLQARLFTGFLMGAVSHSQAGQPWIRSLAAYAGAYGVTFAVVLVAATLANAFLAWKTPRRGRRLIEAIASIAIVIAVGFAARSAVETNFKIDKAPRPRVALIQGDIRATWDPDPARGQRIMDRHMVLSREAFAQSRRDGRPVDLVIWPESMFRTPLIYFDGAAEPPADADDAYTARIENTASWLKVLADMTGGAASLVGIDRFDILSEPAGVGDERVYNSVLLSDGEGQPIAVYDKTHLVPFGEYIPFASGMPIIYYLTPISGGMGVGAGPVAMDAPLRDGPLGNGGVLRLCPSICYETVVPHVIRRQVATLTADGERPDVLVNVTNDAWFWGSSELDMHLACGVYRAVENGLPLLVAANGGLSAVIDATGEVQALGPRMAEQALVADVPRPSARATFYSRWGDVFAGVCLAACGLLAGSRGVEAIKLRRAASRGR</sequence>
<evidence type="ECO:0000256" key="9">
    <source>
        <dbReference type="HAMAP-Rule" id="MF_01148"/>
    </source>
</evidence>
<dbReference type="KEGG" id="bmei:Spa11_46150"/>
<dbReference type="InterPro" id="IPR004563">
    <property type="entry name" value="Apolipo_AcylTrfase"/>
</dbReference>
<dbReference type="UniPathway" id="UPA00666"/>
<feature type="transmembrane region" description="Helical" evidence="9">
    <location>
        <begin position="81"/>
        <end position="101"/>
    </location>
</feature>
<dbReference type="InterPro" id="IPR045378">
    <property type="entry name" value="LNT_N"/>
</dbReference>
<keyword evidence="3 9" id="KW-1003">Cell membrane</keyword>
<evidence type="ECO:0000256" key="8">
    <source>
        <dbReference type="ARBA" id="ARBA00023315"/>
    </source>
</evidence>
<proteinExistence type="inferred from homology"/>
<dbReference type="Proteomes" id="UP000316426">
    <property type="component" value="Chromosome"/>
</dbReference>
<gene>
    <name evidence="9 11" type="primary">lnt</name>
    <name evidence="11" type="ORF">Spa11_46150</name>
</gene>
<evidence type="ECO:0000256" key="2">
    <source>
        <dbReference type="ARBA" id="ARBA00010065"/>
    </source>
</evidence>
<dbReference type="InterPro" id="IPR003010">
    <property type="entry name" value="C-N_Hydrolase"/>
</dbReference>
<keyword evidence="8 9" id="KW-0012">Acyltransferase</keyword>
<accession>A0A518KF16</accession>
<keyword evidence="6 9" id="KW-1133">Transmembrane helix</keyword>
<keyword evidence="11" id="KW-0449">Lipoprotein</keyword>
<feature type="domain" description="CN hydrolase" evidence="10">
    <location>
        <begin position="222"/>
        <end position="516"/>
    </location>
</feature>
<feature type="transmembrane region" description="Helical" evidence="9">
    <location>
        <begin position="153"/>
        <end position="177"/>
    </location>
</feature>
<dbReference type="InterPro" id="IPR036526">
    <property type="entry name" value="C-N_Hydrolase_sf"/>
</dbReference>
<evidence type="ECO:0000256" key="7">
    <source>
        <dbReference type="ARBA" id="ARBA00023136"/>
    </source>
</evidence>
<dbReference type="SUPFAM" id="SSF56317">
    <property type="entry name" value="Carbon-nitrogen hydrolase"/>
    <property type="match status" value="1"/>
</dbReference>
<evidence type="ECO:0000313" key="12">
    <source>
        <dbReference type="Proteomes" id="UP000316426"/>
    </source>
</evidence>
<dbReference type="PANTHER" id="PTHR38686:SF1">
    <property type="entry name" value="APOLIPOPROTEIN N-ACYLTRANSFERASE"/>
    <property type="match status" value="1"/>
</dbReference>
<feature type="transmembrane region" description="Helical" evidence="9">
    <location>
        <begin position="113"/>
        <end position="133"/>
    </location>
</feature>
<comment type="pathway">
    <text evidence="9">Protein modification; lipoprotein biosynthesis (N-acyl transfer).</text>
</comment>
<dbReference type="NCBIfam" id="TIGR00546">
    <property type="entry name" value="lnt"/>
    <property type="match status" value="1"/>
</dbReference>
<feature type="transmembrane region" description="Helical" evidence="9">
    <location>
        <begin position="29"/>
        <end position="44"/>
    </location>
</feature>
<evidence type="ECO:0000256" key="3">
    <source>
        <dbReference type="ARBA" id="ARBA00022475"/>
    </source>
</evidence>
<feature type="transmembrane region" description="Helical" evidence="9">
    <location>
        <begin position="189"/>
        <end position="210"/>
    </location>
</feature>
<comment type="catalytic activity">
    <reaction evidence="9">
        <text>N-terminal S-1,2-diacyl-sn-glyceryl-L-cysteinyl-[lipoprotein] + a glycerophospholipid = N-acyl-S-1,2-diacyl-sn-glyceryl-L-cysteinyl-[lipoprotein] + a 2-acyl-sn-glycero-3-phospholipid + H(+)</text>
        <dbReference type="Rhea" id="RHEA:48228"/>
        <dbReference type="Rhea" id="RHEA-COMP:14681"/>
        <dbReference type="Rhea" id="RHEA-COMP:14684"/>
        <dbReference type="ChEBI" id="CHEBI:15378"/>
        <dbReference type="ChEBI" id="CHEBI:136912"/>
        <dbReference type="ChEBI" id="CHEBI:140656"/>
        <dbReference type="ChEBI" id="CHEBI:140657"/>
        <dbReference type="ChEBI" id="CHEBI:140660"/>
        <dbReference type="EC" id="2.3.1.269"/>
    </reaction>
</comment>
<dbReference type="HAMAP" id="MF_01148">
    <property type="entry name" value="Lnt"/>
    <property type="match status" value="1"/>
</dbReference>
<dbReference type="PROSITE" id="PS50263">
    <property type="entry name" value="CN_HYDROLASE"/>
    <property type="match status" value="1"/>
</dbReference>
<organism evidence="11 12">
    <name type="scientific">Botrimarina mediterranea</name>
    <dbReference type="NCBI Taxonomy" id="2528022"/>
    <lineage>
        <taxon>Bacteria</taxon>
        <taxon>Pseudomonadati</taxon>
        <taxon>Planctomycetota</taxon>
        <taxon>Planctomycetia</taxon>
        <taxon>Pirellulales</taxon>
        <taxon>Lacipirellulaceae</taxon>
        <taxon>Botrimarina</taxon>
    </lineage>
</organism>
<dbReference type="GO" id="GO:0005886">
    <property type="term" value="C:plasma membrane"/>
    <property type="evidence" value="ECO:0007669"/>
    <property type="project" value="UniProtKB-SubCell"/>
</dbReference>
<dbReference type="GO" id="GO:0042158">
    <property type="term" value="P:lipoprotein biosynthetic process"/>
    <property type="evidence" value="ECO:0007669"/>
    <property type="project" value="UniProtKB-UniRule"/>
</dbReference>
<comment type="similarity">
    <text evidence="2 9">Belongs to the CN hydrolase family. Apolipoprotein N-acyltransferase subfamily.</text>
</comment>
<keyword evidence="7 9" id="KW-0472">Membrane</keyword>
<feature type="transmembrane region" description="Helical" evidence="9">
    <location>
        <begin position="56"/>
        <end position="75"/>
    </location>
</feature>
<evidence type="ECO:0000256" key="6">
    <source>
        <dbReference type="ARBA" id="ARBA00022989"/>
    </source>
</evidence>
<keyword evidence="5 9" id="KW-0812">Transmembrane</keyword>
<dbReference type="PANTHER" id="PTHR38686">
    <property type="entry name" value="APOLIPOPROTEIN N-ACYLTRANSFERASE"/>
    <property type="match status" value="1"/>
</dbReference>
<dbReference type="Pfam" id="PF20154">
    <property type="entry name" value="LNT_N"/>
    <property type="match status" value="1"/>
</dbReference>